<feature type="domain" description="DEAD-box RNA helicase Q" evidence="12">
    <location>
        <begin position="52"/>
        <end position="80"/>
    </location>
</feature>
<proteinExistence type="inferred from homology"/>
<evidence type="ECO:0000256" key="1">
    <source>
        <dbReference type="ARBA" id="ARBA00022741"/>
    </source>
</evidence>
<feature type="domain" description="Helicase ATP-binding" evidence="10">
    <location>
        <begin position="83"/>
        <end position="269"/>
    </location>
</feature>
<dbReference type="GO" id="GO:0005524">
    <property type="term" value="F:ATP binding"/>
    <property type="evidence" value="ECO:0007669"/>
    <property type="project" value="UniProtKB-UniRule"/>
</dbReference>
<comment type="similarity">
    <text evidence="7">Belongs to the DEAD box helicase family.</text>
</comment>
<feature type="compositionally biased region" description="Basic and acidic residues" evidence="9">
    <location>
        <begin position="560"/>
        <end position="571"/>
    </location>
</feature>
<organism evidence="14">
    <name type="scientific">Pseudo-nitzschia australis</name>
    <dbReference type="NCBI Taxonomy" id="44445"/>
    <lineage>
        <taxon>Eukaryota</taxon>
        <taxon>Sar</taxon>
        <taxon>Stramenopiles</taxon>
        <taxon>Ochrophyta</taxon>
        <taxon>Bacillariophyta</taxon>
        <taxon>Bacillariophyceae</taxon>
        <taxon>Bacillariophycidae</taxon>
        <taxon>Bacillariales</taxon>
        <taxon>Bacillariaceae</taxon>
        <taxon>Pseudo-nitzschia</taxon>
    </lineage>
</organism>
<dbReference type="EC" id="3.6.4.13" evidence="8"/>
<keyword evidence="1 7" id="KW-0547">Nucleotide-binding</keyword>
<evidence type="ECO:0000256" key="9">
    <source>
        <dbReference type="SAM" id="MobiDB-lite"/>
    </source>
</evidence>
<dbReference type="CDD" id="cd18787">
    <property type="entry name" value="SF2_C_DEAD"/>
    <property type="match status" value="1"/>
</dbReference>
<evidence type="ECO:0000259" key="12">
    <source>
        <dbReference type="PROSITE" id="PS51195"/>
    </source>
</evidence>
<dbReference type="SUPFAM" id="SSF52540">
    <property type="entry name" value="P-loop containing nucleoside triphosphate hydrolases"/>
    <property type="match status" value="1"/>
</dbReference>
<dbReference type="PROSITE" id="PS51192">
    <property type="entry name" value="HELICASE_ATP_BIND_1"/>
    <property type="match status" value="1"/>
</dbReference>
<dbReference type="PROSITE" id="PS51194">
    <property type="entry name" value="HELICASE_CTER"/>
    <property type="match status" value="1"/>
</dbReference>
<dbReference type="GO" id="GO:0003723">
    <property type="term" value="F:RNA binding"/>
    <property type="evidence" value="ECO:0007669"/>
    <property type="project" value="UniProtKB-UniRule"/>
</dbReference>
<comment type="function">
    <text evidence="8">RNA helicase.</text>
</comment>
<dbReference type="PROSITE" id="PS51195">
    <property type="entry name" value="Q_MOTIF"/>
    <property type="match status" value="1"/>
</dbReference>
<dbReference type="Gene3D" id="3.40.50.300">
    <property type="entry name" value="P-loop containing nucleotide triphosphate hydrolases"/>
    <property type="match status" value="2"/>
</dbReference>
<feature type="region of interest" description="Disordered" evidence="9">
    <location>
        <begin position="612"/>
        <end position="657"/>
    </location>
</feature>
<evidence type="ECO:0000259" key="10">
    <source>
        <dbReference type="PROSITE" id="PS51192"/>
    </source>
</evidence>
<dbReference type="SMART" id="SM00487">
    <property type="entry name" value="DEXDc"/>
    <property type="match status" value="1"/>
</dbReference>
<feature type="region of interest" description="Disordered" evidence="9">
    <location>
        <begin position="678"/>
        <end position="779"/>
    </location>
</feature>
<evidence type="ECO:0000256" key="3">
    <source>
        <dbReference type="ARBA" id="ARBA00022806"/>
    </source>
</evidence>
<dbReference type="GO" id="GO:0003724">
    <property type="term" value="F:RNA helicase activity"/>
    <property type="evidence" value="ECO:0007669"/>
    <property type="project" value="UniProtKB-EC"/>
</dbReference>
<keyword evidence="4 7" id="KW-0067">ATP-binding</keyword>
<dbReference type="SMART" id="SM00490">
    <property type="entry name" value="HELICc"/>
    <property type="match status" value="1"/>
</dbReference>
<dbReference type="InterPro" id="IPR027417">
    <property type="entry name" value="P-loop_NTPase"/>
</dbReference>
<comment type="catalytic activity">
    <reaction evidence="8">
        <text>ATP + H2O = ADP + phosphate + H(+)</text>
        <dbReference type="Rhea" id="RHEA:13065"/>
        <dbReference type="ChEBI" id="CHEBI:15377"/>
        <dbReference type="ChEBI" id="CHEBI:15378"/>
        <dbReference type="ChEBI" id="CHEBI:30616"/>
        <dbReference type="ChEBI" id="CHEBI:43474"/>
        <dbReference type="ChEBI" id="CHEBI:456216"/>
        <dbReference type="EC" id="3.6.4.13"/>
    </reaction>
</comment>
<feature type="compositionally biased region" description="Acidic residues" evidence="9">
    <location>
        <begin position="646"/>
        <end position="657"/>
    </location>
</feature>
<evidence type="ECO:0000256" key="6">
    <source>
        <dbReference type="PROSITE-ProRule" id="PRU00552"/>
    </source>
</evidence>
<dbReference type="InterPro" id="IPR001650">
    <property type="entry name" value="Helicase_C-like"/>
</dbReference>
<dbReference type="EMBL" id="HBIX01002556">
    <property type="protein sequence ID" value="CAE0709205.1"/>
    <property type="molecule type" value="Transcribed_RNA"/>
</dbReference>
<dbReference type="Pfam" id="PF00271">
    <property type="entry name" value="Helicase_C"/>
    <property type="match status" value="1"/>
</dbReference>
<evidence type="ECO:0000256" key="5">
    <source>
        <dbReference type="ARBA" id="ARBA00022884"/>
    </source>
</evidence>
<gene>
    <name evidence="13" type="ORF">PAUS00366_LOCUS1925</name>
    <name evidence="14" type="ORF">PAUS00366_LOCUS1926</name>
</gene>
<evidence type="ECO:0000313" key="13">
    <source>
        <dbReference type="EMBL" id="CAE0709205.1"/>
    </source>
</evidence>
<dbReference type="Pfam" id="PF00270">
    <property type="entry name" value="DEAD"/>
    <property type="match status" value="1"/>
</dbReference>
<feature type="short sequence motif" description="Q motif" evidence="6">
    <location>
        <begin position="52"/>
        <end position="80"/>
    </location>
</feature>
<feature type="region of interest" description="Disordered" evidence="9">
    <location>
        <begin position="552"/>
        <end position="578"/>
    </location>
</feature>
<dbReference type="PANTHER" id="PTHR24031">
    <property type="entry name" value="RNA HELICASE"/>
    <property type="match status" value="1"/>
</dbReference>
<feature type="compositionally biased region" description="Acidic residues" evidence="9">
    <location>
        <begin position="751"/>
        <end position="762"/>
    </location>
</feature>
<evidence type="ECO:0000256" key="7">
    <source>
        <dbReference type="RuleBase" id="RU000492"/>
    </source>
</evidence>
<dbReference type="InterPro" id="IPR011545">
    <property type="entry name" value="DEAD/DEAH_box_helicase_dom"/>
</dbReference>
<sequence>MTSRYQNQQVQRRGRKNLKKISPAEEIAALNARIDEETPARGSLAHAKNSVVSFASQPLSSATLQGLENNGYTTMTAIQAGSVPHALAGRDILGAAKTGSGKTLAFLIPLLELLYRQRWTPQDGVGAIVLSPTRELAGQIFAVLRKIGQRHTFSLGLLMGGRHKNKQSIESNDFIREQQSIPTTNILICTPGRLLQHLEQTPYFNVDSLQMLVLDEADRILDMGFRDQLVRILDYLPQGQARQTLLFSATQTKDVKHLATLSINRKTVEYVGVHDEDAATTPDRLKQAYVLVPLEHKLNCLYSFLKTHLKCKTIVFFATCSQVRHAWDLFCRLRPGLSVLAIHGKLSQTKRLQVYDKFTTTPHSVMFATDVASRGLDFPSVDWVVQVDAPEDYDMYVHRVGRTARFQRDGQALLLLDPTEEESFVRNNKNEKEQRLKANLQKKSINPTKTMLVTQRAASLVAEHSALYALAKKSFWSYVRSMSLLPKDGIWSNLQIRKLHLEEYAHSLGLPNIPGDLEKVLQSVSTRDDLRTTKNVNRKLQKLKEQIRLEKEEKKKKRKRQEEEKTTKTGGDEGEEDAGDDLLVVKAIHEPSNVPGEDIVPLESTKVRKPKKIRIDGGNSSENKHTIFEEDGTVQPAIFEAKHDSDDDSDAGTDDDEEIAEALRGANDGYLEQVRQRLEKTKELDKEDERERIRAKHNKKRMKEKNGRSAEKGDENIKVATVATTESTDDDYDSQSSSSDSSSGASSSDGESGDEQDNEDGMDVTQQEDLALSLIRGSS</sequence>
<feature type="compositionally biased region" description="Low complexity" evidence="9">
    <location>
        <begin position="734"/>
        <end position="750"/>
    </location>
</feature>
<evidence type="ECO:0000256" key="2">
    <source>
        <dbReference type="ARBA" id="ARBA00022801"/>
    </source>
</evidence>
<dbReference type="EMBL" id="HBIX01002557">
    <property type="protein sequence ID" value="CAE0709206.1"/>
    <property type="molecule type" value="Transcribed_RNA"/>
</dbReference>
<evidence type="ECO:0000313" key="14">
    <source>
        <dbReference type="EMBL" id="CAE0709206.1"/>
    </source>
</evidence>
<name>A0A6U9VVN3_9STRA</name>
<evidence type="ECO:0000256" key="4">
    <source>
        <dbReference type="ARBA" id="ARBA00022840"/>
    </source>
</evidence>
<reference evidence="14" key="1">
    <citation type="submission" date="2021-01" db="EMBL/GenBank/DDBJ databases">
        <authorList>
            <person name="Corre E."/>
            <person name="Pelletier E."/>
            <person name="Niang G."/>
            <person name="Scheremetjew M."/>
            <person name="Finn R."/>
            <person name="Kale V."/>
            <person name="Holt S."/>
            <person name="Cochrane G."/>
            <person name="Meng A."/>
            <person name="Brown T."/>
            <person name="Cohen L."/>
        </authorList>
    </citation>
    <scope>NUCLEOTIDE SEQUENCE</scope>
    <source>
        <strain evidence="14">10249 10 AB</strain>
    </source>
</reference>
<dbReference type="SMART" id="SM01178">
    <property type="entry name" value="DUF4217"/>
    <property type="match status" value="1"/>
</dbReference>
<dbReference type="InterPro" id="IPR000629">
    <property type="entry name" value="RNA-helicase_DEAD-box_CS"/>
</dbReference>
<feature type="compositionally biased region" description="Basic residues" evidence="9">
    <location>
        <begin position="693"/>
        <end position="703"/>
    </location>
</feature>
<dbReference type="CDD" id="cd17941">
    <property type="entry name" value="DEADc_DDX10"/>
    <property type="match status" value="1"/>
</dbReference>
<evidence type="ECO:0000256" key="8">
    <source>
        <dbReference type="RuleBase" id="RU365068"/>
    </source>
</evidence>
<feature type="domain" description="Helicase C-terminal" evidence="11">
    <location>
        <begin position="284"/>
        <end position="453"/>
    </location>
</feature>
<dbReference type="InterPro" id="IPR014014">
    <property type="entry name" value="RNA_helicase_DEAD_Q_motif"/>
</dbReference>
<protein>
    <recommendedName>
        <fullName evidence="8">ATP-dependent RNA helicase</fullName>
        <ecNumber evidence="8">3.6.4.13</ecNumber>
    </recommendedName>
</protein>
<keyword evidence="3 7" id="KW-0347">Helicase</keyword>
<evidence type="ECO:0000259" key="11">
    <source>
        <dbReference type="PROSITE" id="PS51194"/>
    </source>
</evidence>
<keyword evidence="2 7" id="KW-0378">Hydrolase</keyword>
<accession>A0A6U9VVN3</accession>
<comment type="domain">
    <text evidence="8">The Q motif is unique to and characteristic of the DEAD box family of RNA helicases and controls ATP binding and hydrolysis.</text>
</comment>
<dbReference type="InterPro" id="IPR025313">
    <property type="entry name" value="SPB4-like_CTE"/>
</dbReference>
<feature type="compositionally biased region" description="Basic and acidic residues" evidence="9">
    <location>
        <begin position="704"/>
        <end position="717"/>
    </location>
</feature>
<dbReference type="InterPro" id="IPR014001">
    <property type="entry name" value="Helicase_ATP-bd"/>
</dbReference>
<feature type="compositionally biased region" description="Basic and acidic residues" evidence="9">
    <location>
        <begin position="678"/>
        <end position="692"/>
    </location>
</feature>
<dbReference type="PROSITE" id="PS00039">
    <property type="entry name" value="DEAD_ATP_HELICASE"/>
    <property type="match status" value="1"/>
</dbReference>
<dbReference type="GO" id="GO:0016787">
    <property type="term" value="F:hydrolase activity"/>
    <property type="evidence" value="ECO:0007669"/>
    <property type="project" value="UniProtKB-KW"/>
</dbReference>
<keyword evidence="5 8" id="KW-0694">RNA-binding</keyword>
<dbReference type="Pfam" id="PF13959">
    <property type="entry name" value="CTE_SPB4"/>
    <property type="match status" value="1"/>
</dbReference>
<dbReference type="AlphaFoldDB" id="A0A6U9VVN3"/>